<evidence type="ECO:0000313" key="3">
    <source>
        <dbReference type="EMBL" id="PIL17861.1"/>
    </source>
</evidence>
<dbReference type="Gene3D" id="2.40.100.20">
    <property type="match status" value="1"/>
</dbReference>
<feature type="signal peptide" evidence="1">
    <location>
        <begin position="1"/>
        <end position="20"/>
    </location>
</feature>
<dbReference type="RefSeq" id="WP_099912964.1">
    <property type="nucleotide sequence ID" value="NZ_AWWI01000151.1"/>
</dbReference>
<dbReference type="Pfam" id="PF18050">
    <property type="entry name" value="Cyclophil_like2"/>
    <property type="match status" value="1"/>
</dbReference>
<evidence type="ECO:0000259" key="2">
    <source>
        <dbReference type="Pfam" id="PF18050"/>
    </source>
</evidence>
<keyword evidence="1" id="KW-0732">Signal</keyword>
<evidence type="ECO:0000256" key="1">
    <source>
        <dbReference type="SAM" id="SignalP"/>
    </source>
</evidence>
<proteinExistence type="predicted"/>
<dbReference type="OrthoDB" id="7579774at2"/>
<gene>
    <name evidence="3" type="ORF">P775_22805</name>
</gene>
<comment type="caution">
    <text evidence="3">The sequence shown here is derived from an EMBL/GenBank/DDBJ whole genome shotgun (WGS) entry which is preliminary data.</text>
</comment>
<feature type="domain" description="Cyclophilin-like" evidence="2">
    <location>
        <begin position="26"/>
        <end position="132"/>
    </location>
</feature>
<name>A0A2G8R8U3_9RHOB</name>
<dbReference type="EMBL" id="AWWI01000151">
    <property type="protein sequence ID" value="PIL17861.1"/>
    <property type="molecule type" value="Genomic_DNA"/>
</dbReference>
<dbReference type="SUPFAM" id="SSF50891">
    <property type="entry name" value="Cyclophilin-like"/>
    <property type="match status" value="1"/>
</dbReference>
<keyword evidence="4" id="KW-1185">Reference proteome</keyword>
<protein>
    <recommendedName>
        <fullName evidence="2">Cyclophilin-like domain-containing protein</fullName>
    </recommendedName>
</protein>
<dbReference type="InterPro" id="IPR041183">
    <property type="entry name" value="Cyclophilin-like"/>
</dbReference>
<evidence type="ECO:0000313" key="4">
    <source>
        <dbReference type="Proteomes" id="UP000231259"/>
    </source>
</evidence>
<organism evidence="3 4">
    <name type="scientific">Puniceibacterium antarcticum</name>
    <dbReference type="NCBI Taxonomy" id="1206336"/>
    <lineage>
        <taxon>Bacteria</taxon>
        <taxon>Pseudomonadati</taxon>
        <taxon>Pseudomonadota</taxon>
        <taxon>Alphaproteobacteria</taxon>
        <taxon>Rhodobacterales</taxon>
        <taxon>Paracoccaceae</taxon>
        <taxon>Puniceibacterium</taxon>
    </lineage>
</organism>
<reference evidence="3 4" key="1">
    <citation type="submission" date="2013-09" db="EMBL/GenBank/DDBJ databases">
        <title>Genome sequencing of Phaeobacter antarcticus sp. nov. SM1211.</title>
        <authorList>
            <person name="Zhang X.-Y."/>
            <person name="Liu C."/>
            <person name="Chen X.-L."/>
            <person name="Xie B.-B."/>
            <person name="Qin Q.-L."/>
            <person name="Rong J.-C."/>
            <person name="Zhang Y.-Z."/>
        </authorList>
    </citation>
    <scope>NUCLEOTIDE SEQUENCE [LARGE SCALE GENOMIC DNA]</scope>
    <source>
        <strain evidence="3 4">SM1211</strain>
    </source>
</reference>
<sequence>MLKSLIGAAFTIGMVGTASAQQSIRITSDWGTFTADLAENEASRSLAEMLPLTIEMRDHMRQEKTGNLPSALPEAPRQRAFSEGTLGLWSAGDFVIYYADGNVPSPGIVILGQINEDVSALDRPGPVSVTIEKID</sequence>
<dbReference type="InterPro" id="IPR029000">
    <property type="entry name" value="Cyclophilin-like_dom_sf"/>
</dbReference>
<dbReference type="AlphaFoldDB" id="A0A2G8R8U3"/>
<accession>A0A2G8R8U3</accession>
<feature type="chain" id="PRO_5013916702" description="Cyclophilin-like domain-containing protein" evidence="1">
    <location>
        <begin position="21"/>
        <end position="135"/>
    </location>
</feature>
<dbReference type="Proteomes" id="UP000231259">
    <property type="component" value="Unassembled WGS sequence"/>
</dbReference>